<evidence type="ECO:0000256" key="2">
    <source>
        <dbReference type="SAM" id="Phobius"/>
    </source>
</evidence>
<dbReference type="PANTHER" id="PTHR37848">
    <property type="entry name" value="EXPRESSED PROTEIN"/>
    <property type="match status" value="1"/>
</dbReference>
<protein>
    <submittedName>
        <fullName evidence="3">Uncharacterized protein</fullName>
    </submittedName>
</protein>
<proteinExistence type="predicted"/>
<sequence length="413" mass="46672">MGKPEPVISPNNAMPLHTQPGQSSYRSAPDLALPVENDDLPPVYDDVAEASGSTDLNAPLLPNYPSSSPPGLPDDRPDLYGLKPFNREASLVRYLDHRLDNDPDFFASRIRQLAALPPRPFVRVHGSHRERHRASNGKDENRSITDFDVWVELTPQQWVDGAAAAAARLAWNEVHTVENGDRALRGTVFRHRAPGRAGRGTGNIELGMVAEKPSLTQWCHMYCASHAGLKKFVLRRKVLGFDQARVRDQIEAMVRRTNYRGRLDVSFPVRDETVEVWNQCRTNEWRLTKWIFTLFCVSMLWLLTWPYLFFRTKKFETVTSEWYFSRCRGEGRKAYVSLSEDQWYNLWGRALSKAVLSKRQGTLDQTDLIAADAPGPVYNTGNSTVDGALGFLRAGANAVTEVNRQLGWGENQC</sequence>
<accession>A0A423WW85</accession>
<dbReference type="PANTHER" id="PTHR37848:SF1">
    <property type="entry name" value="SUN DOMAIN-CONTAINING PROTEIN"/>
    <property type="match status" value="1"/>
</dbReference>
<dbReference type="Proteomes" id="UP000283895">
    <property type="component" value="Unassembled WGS sequence"/>
</dbReference>
<dbReference type="OrthoDB" id="203796at2759"/>
<comment type="caution">
    <text evidence="3">The sequence shown here is derived from an EMBL/GenBank/DDBJ whole genome shotgun (WGS) entry which is preliminary data.</text>
</comment>
<keyword evidence="2" id="KW-0812">Transmembrane</keyword>
<evidence type="ECO:0000256" key="1">
    <source>
        <dbReference type="SAM" id="MobiDB-lite"/>
    </source>
</evidence>
<evidence type="ECO:0000313" key="3">
    <source>
        <dbReference type="EMBL" id="ROW07743.1"/>
    </source>
</evidence>
<keyword evidence="2" id="KW-1133">Transmembrane helix</keyword>
<keyword evidence="2" id="KW-0472">Membrane</keyword>
<evidence type="ECO:0000313" key="4">
    <source>
        <dbReference type="Proteomes" id="UP000283895"/>
    </source>
</evidence>
<feature type="region of interest" description="Disordered" evidence="1">
    <location>
        <begin position="1"/>
        <end position="78"/>
    </location>
</feature>
<gene>
    <name evidence="3" type="ORF">VMCG_03459</name>
</gene>
<feature type="transmembrane region" description="Helical" evidence="2">
    <location>
        <begin position="290"/>
        <end position="310"/>
    </location>
</feature>
<name>A0A423WW85_9PEZI</name>
<dbReference type="AlphaFoldDB" id="A0A423WW85"/>
<dbReference type="EMBL" id="LKEA01000007">
    <property type="protein sequence ID" value="ROW07743.1"/>
    <property type="molecule type" value="Genomic_DNA"/>
</dbReference>
<reference evidence="3 4" key="1">
    <citation type="submission" date="2015-09" db="EMBL/GenBank/DDBJ databases">
        <title>Host preference determinants of Valsa canker pathogens revealed by comparative genomics.</title>
        <authorList>
            <person name="Yin Z."/>
            <person name="Huang L."/>
        </authorList>
    </citation>
    <scope>NUCLEOTIDE SEQUENCE [LARGE SCALE GENOMIC DNA]</scope>
    <source>
        <strain evidence="3 4">03-1</strain>
    </source>
</reference>
<organism evidence="3 4">
    <name type="scientific">Cytospora schulzeri</name>
    <dbReference type="NCBI Taxonomy" id="448051"/>
    <lineage>
        <taxon>Eukaryota</taxon>
        <taxon>Fungi</taxon>
        <taxon>Dikarya</taxon>
        <taxon>Ascomycota</taxon>
        <taxon>Pezizomycotina</taxon>
        <taxon>Sordariomycetes</taxon>
        <taxon>Sordariomycetidae</taxon>
        <taxon>Diaporthales</taxon>
        <taxon>Cytosporaceae</taxon>
        <taxon>Cytospora</taxon>
    </lineage>
</organism>
<keyword evidence="4" id="KW-1185">Reference proteome</keyword>